<keyword evidence="11 20" id="KW-0347">Helicase</keyword>
<keyword evidence="15 20" id="KW-0238">DNA-binding</keyword>
<dbReference type="GO" id="GO:0003677">
    <property type="term" value="F:DNA binding"/>
    <property type="evidence" value="ECO:0007669"/>
    <property type="project" value="UniProtKB-UniRule"/>
</dbReference>
<dbReference type="GO" id="GO:0051539">
    <property type="term" value="F:4 iron, 4 sulfur cluster binding"/>
    <property type="evidence" value="ECO:0007669"/>
    <property type="project" value="UniProtKB-UniRule"/>
</dbReference>
<dbReference type="Proteomes" id="UP000765509">
    <property type="component" value="Unassembled WGS sequence"/>
</dbReference>
<keyword evidence="14 20" id="KW-0411">Iron-sulfur</keyword>
<name>A0A9Q3GE38_9BASI</name>
<dbReference type="GO" id="GO:0005524">
    <property type="term" value="F:ATP binding"/>
    <property type="evidence" value="ECO:0007669"/>
    <property type="project" value="UniProtKB-UniRule"/>
</dbReference>
<dbReference type="InterPro" id="IPR027417">
    <property type="entry name" value="P-loop_NTPase"/>
</dbReference>
<dbReference type="GO" id="GO:0006281">
    <property type="term" value="P:DNA repair"/>
    <property type="evidence" value="ECO:0007669"/>
    <property type="project" value="UniProtKB-KW"/>
</dbReference>
<dbReference type="CDD" id="cd18808">
    <property type="entry name" value="SF1_C_Upf1"/>
    <property type="match status" value="1"/>
</dbReference>
<dbReference type="FunFam" id="3.40.50.300:FF:001170">
    <property type="entry name" value="DNA replication helicase Dna2"/>
    <property type="match status" value="1"/>
</dbReference>
<evidence type="ECO:0000259" key="22">
    <source>
        <dbReference type="Pfam" id="PF13086"/>
    </source>
</evidence>
<keyword evidence="6 20" id="KW-0479">Metal-binding</keyword>
<keyword evidence="17 20" id="KW-0539">Nucleus</keyword>
<evidence type="ECO:0000256" key="18">
    <source>
        <dbReference type="ARBA" id="ARBA00023268"/>
    </source>
</evidence>
<evidence type="ECO:0000256" key="9">
    <source>
        <dbReference type="ARBA" id="ARBA00022763"/>
    </source>
</evidence>
<feature type="domain" description="DNA2/NAM7 helicase-like C-terminal" evidence="23">
    <location>
        <begin position="993"/>
        <end position="1207"/>
    </location>
</feature>
<dbReference type="InterPro" id="IPR045055">
    <property type="entry name" value="DNA2/NAM7-like"/>
</dbReference>
<dbReference type="Pfam" id="PF13087">
    <property type="entry name" value="AAA_12"/>
    <property type="match status" value="1"/>
</dbReference>
<evidence type="ECO:0000256" key="15">
    <source>
        <dbReference type="ARBA" id="ARBA00023125"/>
    </source>
</evidence>
<evidence type="ECO:0000256" key="5">
    <source>
        <dbReference type="ARBA" id="ARBA00022722"/>
    </source>
</evidence>
<evidence type="ECO:0000256" key="10">
    <source>
        <dbReference type="ARBA" id="ARBA00022801"/>
    </source>
</evidence>
<evidence type="ECO:0000256" key="19">
    <source>
        <dbReference type="ARBA" id="ARBA00047995"/>
    </source>
</evidence>
<keyword evidence="4 20" id="KW-0235">DNA replication</keyword>
<evidence type="ECO:0000313" key="25">
    <source>
        <dbReference type="Proteomes" id="UP000765509"/>
    </source>
</evidence>
<evidence type="ECO:0000256" key="1">
    <source>
        <dbReference type="ARBA" id="ARBA00001966"/>
    </source>
</evidence>
<dbReference type="InterPro" id="IPR026851">
    <property type="entry name" value="Dna2/JHS1_DEXXQ-box"/>
</dbReference>
<comment type="similarity">
    <text evidence="2 20">Belongs to the DNA2/NAM7 helicase family.</text>
</comment>
<comment type="subcellular location">
    <subcellularLocation>
        <location evidence="20">Nucleus</location>
    </subcellularLocation>
    <subcellularLocation>
        <location evidence="20">Chromosome</location>
    </subcellularLocation>
</comment>
<dbReference type="GO" id="GO:0017116">
    <property type="term" value="F:single-stranded DNA helicase activity"/>
    <property type="evidence" value="ECO:0007669"/>
    <property type="project" value="UniProtKB-UniRule"/>
</dbReference>
<keyword evidence="3 20" id="KW-0004">4Fe-4S</keyword>
<reference evidence="24" key="1">
    <citation type="submission" date="2021-03" db="EMBL/GenBank/DDBJ databases">
        <title>Draft genome sequence of rust myrtle Austropuccinia psidii MF-1, a brazilian biotype.</title>
        <authorList>
            <person name="Quecine M.C."/>
            <person name="Pachon D.M.R."/>
            <person name="Bonatelli M.L."/>
            <person name="Correr F.H."/>
            <person name="Franceschini L.M."/>
            <person name="Leite T.F."/>
            <person name="Margarido G.R.A."/>
            <person name="Almeida C.A."/>
            <person name="Ferrarezi J.A."/>
            <person name="Labate C.A."/>
        </authorList>
    </citation>
    <scope>NUCLEOTIDE SEQUENCE</scope>
    <source>
        <strain evidence="24">MF-1</strain>
    </source>
</reference>
<evidence type="ECO:0000256" key="13">
    <source>
        <dbReference type="ARBA" id="ARBA00023004"/>
    </source>
</evidence>
<dbReference type="EC" id="3.1.-.-" evidence="20"/>
<dbReference type="CDD" id="cd18041">
    <property type="entry name" value="DEXXQc_DNA2"/>
    <property type="match status" value="1"/>
</dbReference>
<dbReference type="EMBL" id="AVOT02000437">
    <property type="protein sequence ID" value="MBW0462867.1"/>
    <property type="molecule type" value="Genomic_DNA"/>
</dbReference>
<comment type="cofactor">
    <cofactor evidence="1">
        <name>[4Fe-4S] cluster</name>
        <dbReference type="ChEBI" id="CHEBI:49883"/>
    </cofactor>
</comment>
<evidence type="ECO:0000256" key="17">
    <source>
        <dbReference type="ARBA" id="ARBA00023242"/>
    </source>
</evidence>
<dbReference type="Pfam" id="PF08696">
    <property type="entry name" value="Dna2"/>
    <property type="match status" value="1"/>
</dbReference>
<dbReference type="GO" id="GO:0005634">
    <property type="term" value="C:nucleus"/>
    <property type="evidence" value="ECO:0007669"/>
    <property type="project" value="UniProtKB-SubCell"/>
</dbReference>
<dbReference type="Gene3D" id="3.40.50.300">
    <property type="entry name" value="P-loop containing nucleotide triphosphate hydrolases"/>
    <property type="match status" value="3"/>
</dbReference>
<evidence type="ECO:0000256" key="4">
    <source>
        <dbReference type="ARBA" id="ARBA00022705"/>
    </source>
</evidence>
<evidence type="ECO:0000256" key="20">
    <source>
        <dbReference type="RuleBase" id="RU367041"/>
    </source>
</evidence>
<keyword evidence="16 20" id="KW-0234">DNA repair</keyword>
<dbReference type="Pfam" id="PF13086">
    <property type="entry name" value="AAA_11"/>
    <property type="match status" value="2"/>
</dbReference>
<evidence type="ECO:0000256" key="16">
    <source>
        <dbReference type="ARBA" id="ARBA00023204"/>
    </source>
</evidence>
<evidence type="ECO:0000313" key="24">
    <source>
        <dbReference type="EMBL" id="MBW0462867.1"/>
    </source>
</evidence>
<evidence type="ECO:0000256" key="11">
    <source>
        <dbReference type="ARBA" id="ARBA00022806"/>
    </source>
</evidence>
<dbReference type="GO" id="GO:0005737">
    <property type="term" value="C:cytoplasm"/>
    <property type="evidence" value="ECO:0007669"/>
    <property type="project" value="TreeGrafter"/>
</dbReference>
<dbReference type="PANTHER" id="PTHR10887">
    <property type="entry name" value="DNA2/NAM7 HELICASE FAMILY"/>
    <property type="match status" value="1"/>
</dbReference>
<organism evidence="24 25">
    <name type="scientific">Austropuccinia psidii MF-1</name>
    <dbReference type="NCBI Taxonomy" id="1389203"/>
    <lineage>
        <taxon>Eukaryota</taxon>
        <taxon>Fungi</taxon>
        <taxon>Dikarya</taxon>
        <taxon>Basidiomycota</taxon>
        <taxon>Pucciniomycotina</taxon>
        <taxon>Pucciniomycetes</taxon>
        <taxon>Pucciniales</taxon>
        <taxon>Sphaerophragmiaceae</taxon>
        <taxon>Austropuccinia</taxon>
    </lineage>
</organism>
<comment type="catalytic activity">
    <reaction evidence="19 20">
        <text>ATP + H2O = ADP + phosphate + H(+)</text>
        <dbReference type="Rhea" id="RHEA:13065"/>
        <dbReference type="ChEBI" id="CHEBI:15377"/>
        <dbReference type="ChEBI" id="CHEBI:15378"/>
        <dbReference type="ChEBI" id="CHEBI:30616"/>
        <dbReference type="ChEBI" id="CHEBI:43474"/>
        <dbReference type="ChEBI" id="CHEBI:456216"/>
        <dbReference type="EC" id="3.6.4.12"/>
    </reaction>
</comment>
<protein>
    <recommendedName>
        <fullName evidence="20">DNA replication ATP-dependent helicase/nuclease</fullName>
        <ecNumber evidence="20">3.1.-.-</ecNumber>
        <ecNumber evidence="20">3.6.4.12</ecNumber>
    </recommendedName>
</protein>
<dbReference type="GO" id="GO:0005694">
    <property type="term" value="C:chromosome"/>
    <property type="evidence" value="ECO:0007669"/>
    <property type="project" value="UniProtKB-SubCell"/>
</dbReference>
<dbReference type="EC" id="3.6.4.12" evidence="20"/>
<feature type="domain" description="DNA replication factor Dna2 N-terminal" evidence="21">
    <location>
        <begin position="158"/>
        <end position="390"/>
    </location>
</feature>
<gene>
    <name evidence="24" type="ORF">O181_002582</name>
</gene>
<keyword evidence="7 20" id="KW-0547">Nucleotide-binding</keyword>
<keyword evidence="10 20" id="KW-0378">Hydrolase</keyword>
<keyword evidence="13 20" id="KW-0408">Iron</keyword>
<feature type="domain" description="DNA2/NAM7 helicase helicase" evidence="22">
    <location>
        <begin position="924"/>
        <end position="985"/>
    </location>
</feature>
<dbReference type="FunFam" id="3.40.50.300:FF:000789">
    <property type="entry name" value="DNA replication ATP-dependent helicase/nuclease DNA2"/>
    <property type="match status" value="1"/>
</dbReference>
<dbReference type="SUPFAM" id="SSF52540">
    <property type="entry name" value="P-loop containing nucleoside triphosphate hydrolases"/>
    <property type="match status" value="1"/>
</dbReference>
<dbReference type="OrthoDB" id="6513042at2759"/>
<comment type="caution">
    <text evidence="24">The sequence shown here is derived from an EMBL/GenBank/DDBJ whole genome shotgun (WGS) entry which is preliminary data.</text>
</comment>
<dbReference type="InterPro" id="IPR014808">
    <property type="entry name" value="DNA_replication_fac_Dna2_N"/>
</dbReference>
<keyword evidence="25" id="KW-1185">Reference proteome</keyword>
<keyword evidence="9 20" id="KW-0227">DNA damage</keyword>
<evidence type="ECO:0000256" key="3">
    <source>
        <dbReference type="ARBA" id="ARBA00022485"/>
    </source>
</evidence>
<dbReference type="GO" id="GO:0046872">
    <property type="term" value="F:metal ion binding"/>
    <property type="evidence" value="ECO:0007669"/>
    <property type="project" value="UniProtKB-UniRule"/>
</dbReference>
<feature type="domain" description="DNA2/NAM7 helicase helicase" evidence="22">
    <location>
        <begin position="816"/>
        <end position="912"/>
    </location>
</feature>
<dbReference type="InterPro" id="IPR047187">
    <property type="entry name" value="SF1_C_Upf1"/>
</dbReference>
<comment type="function">
    <text evidence="20">Key enzyme involved in DNA replication and DNA repair. Involved in Okazaki fragments processing by cleaving long flaps that escape FEN1: flaps that are longer than 27 nucleotides are coated by replication protein A complex (RPA), leading to recruit DNA2 which cleaves the flap until it is too short to bind RPA and becomes a substrate for FEN1. Also involved in 5'-end resection of DNA during double-strand break (DSB) repair by mediating the cleavage of 5'-ssDNA.</text>
</comment>
<sequence>MPQNPALKVTLEESFMENLLSELRPVLSLQGSANSSSSPAQCASDVVESKLALKPKGRFVKPKPAVTPTLTLSNDSSNVELDQQTNFLDLLDGIEDWGNLSPDEDAQQAVPLLQENDRLSQQYWRCQIHSLDEAPRWNLLNKRMERNLKVGFETLPPKTLILCDEWCELPLEVDNSLNIVSLPNSTPIDMKLETLVFSSSEPGHLLILFPSVLISATTVSNSISCSRRSALTHRLKTSSNELGEAVVRGNIVHEVIQNLLLSNDKYQNKAFIPSSQSVWQLPELTHEARKACVRNLIDLFMVDKTIDQGVEMAFQHLEILPNWSKKYLAKPEVNGQVILDKEALLIDPRSNVRQDAQRPRIGITGVIDIEEEIWSPKYGLKGKIDATVQASIIEEPLKSKSFKISGNPPWKTRIFPLEIKTGRKPSGIEHIAQTMLYTLLLSDRYNTDITAGLLLYTSFNELTRVRAVNDEIRHLIIARNHLASYTNNQPSFSAKTIQPLDYNNRSVDVEDLISQPVFDKPLLPPPIDNDHACGRCYAIDSCFLYRKTVERVDSLPSGKSTQLLSGIYQQKTGHLSPVHTDFFRRWEALISLEECEVGKMRKDIWEMGAEKRQDHGYAFADMVIDYRFDIDNWLNVFNITTRIHRYVYCLTRASPMENALKVKALPFEAVLEPEQSSRSLLLGRLAKHDPIVVSIEGQKLAFAHGFILELTSERVIVGLNHRLEEVRPLPIGANLHDVLTQHASNEPSFSLKGCTRYRIDKDELITGLGRARDNLIQVFLKHSKPKLLELVVDLRKPEFDMSVDSFGNLDDNALNHLNIDQKNVIRKALYAKDYALILGMPGTGKTTTVTELVKFLVKAGKTILLTSYTHSAVDNILVKLIPLQIKMLRLGKLDKISPVLHPYALDELAPAETVDELEWKLMTPQLVATTSLSINHPVFSKRNFDYCIVDEASQITLPTCLGPLRYADVFVLVGDHFQLPPLVKSVKARAAGLETSLFKLLTEAHPESVVSLSIQYRMNEDIMSLSNALIYDGRMRCANKSVAELSLNIPHGINAGLIHDSKDPVPCIGDCWLSNIMQPERKVVFVNVDQLYTEQLNPHNILQNECEAGLVFQLVAALMRCGVATSTIGILTPYRQQIKLLGDLFEDVPDLEILTADKYQGRDKDCIIMTMVRSKLEEHVGELLKDWRRINVCLTRAKKKLVIFGSKQILQKSAVLNDFFKLISHKQWVHELEPGSEKLHGSLSSFKIKNAYHFSPESTLNNIYHSTSSTCSKRQGDFLQPSINKSNKRPRTIANACKKFGVLRDVTIDFLEDNSS</sequence>
<keyword evidence="8" id="KW-0255">Endonuclease</keyword>
<keyword evidence="18 20" id="KW-0511">Multifunctional enzyme</keyword>
<evidence type="ECO:0000259" key="21">
    <source>
        <dbReference type="Pfam" id="PF08696"/>
    </source>
</evidence>
<evidence type="ECO:0000256" key="7">
    <source>
        <dbReference type="ARBA" id="ARBA00022741"/>
    </source>
</evidence>
<dbReference type="InterPro" id="IPR011604">
    <property type="entry name" value="PDDEXK-like_dom_sf"/>
</dbReference>
<dbReference type="PANTHER" id="PTHR10887:SF433">
    <property type="entry name" value="DNA REPLICATION ATP-DEPENDENT HELICASE_NUCLEASE DNA2"/>
    <property type="match status" value="1"/>
</dbReference>
<dbReference type="GO" id="GO:0017108">
    <property type="term" value="F:5'-flap endonuclease activity"/>
    <property type="evidence" value="ECO:0007669"/>
    <property type="project" value="UniProtKB-UniRule"/>
</dbReference>
<keyword evidence="20" id="KW-0158">Chromosome</keyword>
<keyword evidence="12 20" id="KW-0067">ATP-binding</keyword>
<evidence type="ECO:0000256" key="2">
    <source>
        <dbReference type="ARBA" id="ARBA00007913"/>
    </source>
</evidence>
<evidence type="ECO:0000256" key="6">
    <source>
        <dbReference type="ARBA" id="ARBA00022723"/>
    </source>
</evidence>
<dbReference type="GO" id="GO:0071932">
    <property type="term" value="P:replication fork reversal"/>
    <property type="evidence" value="ECO:0007669"/>
    <property type="project" value="TreeGrafter"/>
</dbReference>
<dbReference type="InterPro" id="IPR041677">
    <property type="entry name" value="DNA2/NAM7_AAA_11"/>
</dbReference>
<evidence type="ECO:0000256" key="12">
    <source>
        <dbReference type="ARBA" id="ARBA00022840"/>
    </source>
</evidence>
<dbReference type="InterPro" id="IPR041679">
    <property type="entry name" value="DNA2/NAM7-like_C"/>
</dbReference>
<keyword evidence="5 20" id="KW-0540">Nuclease</keyword>
<proteinExistence type="inferred from homology"/>
<evidence type="ECO:0000259" key="23">
    <source>
        <dbReference type="Pfam" id="PF13087"/>
    </source>
</evidence>
<dbReference type="GO" id="GO:0033567">
    <property type="term" value="P:DNA replication, Okazaki fragment processing"/>
    <property type="evidence" value="ECO:0007669"/>
    <property type="project" value="UniProtKB-UniRule"/>
</dbReference>
<dbReference type="Gene3D" id="3.90.320.10">
    <property type="match status" value="1"/>
</dbReference>
<accession>A0A9Q3GE38</accession>
<evidence type="ECO:0000256" key="14">
    <source>
        <dbReference type="ARBA" id="ARBA00023014"/>
    </source>
</evidence>
<evidence type="ECO:0000256" key="8">
    <source>
        <dbReference type="ARBA" id="ARBA00022759"/>
    </source>
</evidence>